<keyword evidence="1" id="KW-0472">Membrane</keyword>
<sequence length="56" mass="6663">MLLIHYPYFSRWGGGSLSLWLSLLLFLHLSLRLDSGWHSWQWSTFLSKSLETYCLD</sequence>
<feature type="transmembrane region" description="Helical" evidence="1">
    <location>
        <begin position="12"/>
        <end position="31"/>
    </location>
</feature>
<accession>A0A2P2JJI7</accession>
<evidence type="ECO:0000313" key="2">
    <source>
        <dbReference type="EMBL" id="MBW93639.1"/>
    </source>
</evidence>
<dbReference type="AlphaFoldDB" id="A0A2P2JJI7"/>
<name>A0A2P2JJI7_RHIMU</name>
<reference evidence="2" key="1">
    <citation type="submission" date="2018-02" db="EMBL/GenBank/DDBJ databases">
        <title>Rhizophora mucronata_Transcriptome.</title>
        <authorList>
            <person name="Meera S.P."/>
            <person name="Sreeshan A."/>
            <person name="Augustine A."/>
        </authorList>
    </citation>
    <scope>NUCLEOTIDE SEQUENCE</scope>
    <source>
        <tissue evidence="2">Leaf</tissue>
    </source>
</reference>
<keyword evidence="1" id="KW-0812">Transmembrane</keyword>
<evidence type="ECO:0000256" key="1">
    <source>
        <dbReference type="SAM" id="Phobius"/>
    </source>
</evidence>
<protein>
    <submittedName>
        <fullName evidence="2">F-box/LRR-repeat protein At1g67190-like isoform X2</fullName>
    </submittedName>
</protein>
<dbReference type="EMBL" id="GGEC01013156">
    <property type="protein sequence ID" value="MBW93639.1"/>
    <property type="molecule type" value="Transcribed_RNA"/>
</dbReference>
<organism evidence="2">
    <name type="scientific">Rhizophora mucronata</name>
    <name type="common">Asiatic mangrove</name>
    <dbReference type="NCBI Taxonomy" id="61149"/>
    <lineage>
        <taxon>Eukaryota</taxon>
        <taxon>Viridiplantae</taxon>
        <taxon>Streptophyta</taxon>
        <taxon>Embryophyta</taxon>
        <taxon>Tracheophyta</taxon>
        <taxon>Spermatophyta</taxon>
        <taxon>Magnoliopsida</taxon>
        <taxon>eudicotyledons</taxon>
        <taxon>Gunneridae</taxon>
        <taxon>Pentapetalae</taxon>
        <taxon>rosids</taxon>
        <taxon>fabids</taxon>
        <taxon>Malpighiales</taxon>
        <taxon>Rhizophoraceae</taxon>
        <taxon>Rhizophora</taxon>
    </lineage>
</organism>
<proteinExistence type="predicted"/>
<keyword evidence="1" id="KW-1133">Transmembrane helix</keyword>